<gene>
    <name evidence="1" type="ORF">HMPREF0665_01790</name>
</gene>
<reference evidence="1 2" key="1">
    <citation type="submission" date="2010-02" db="EMBL/GenBank/DDBJ databases">
        <title>The Genome Sequence of Prevotella oris strain C735.</title>
        <authorList>
            <consortium name="The Broad Institute Genome Sequencing Platform"/>
            <person name="Ward D."/>
            <person name="Feldgarden M."/>
            <person name="Earl A."/>
            <person name="Young S.K."/>
            <person name="Zeng Q."/>
            <person name="Koehrsen M."/>
            <person name="Alvarado L."/>
            <person name="Berlin A."/>
            <person name="Bochicchio J."/>
            <person name="Borenstein D."/>
            <person name="Chapman S.B."/>
            <person name="Chen Z."/>
            <person name="Engels R."/>
            <person name="Freedman E."/>
            <person name="Gellesch M."/>
            <person name="Goldberg J."/>
            <person name="Griggs A."/>
            <person name="Gujja S."/>
            <person name="Heilman E."/>
            <person name="Heiman D."/>
            <person name="Hepburn T."/>
            <person name="Howarth C."/>
            <person name="Jen D."/>
            <person name="Larson L."/>
            <person name="Mehta T."/>
            <person name="Park D."/>
            <person name="Pearson M."/>
            <person name="Roberts A."/>
            <person name="Saif S."/>
            <person name="Shea T."/>
            <person name="Shenoy N."/>
            <person name="Sisk P."/>
            <person name="Stolte C."/>
            <person name="Sykes S."/>
            <person name="Thomson T."/>
            <person name="Walk T."/>
            <person name="White J."/>
            <person name="Yandava C."/>
            <person name="Sibley C.D."/>
            <person name="Field T.R."/>
            <person name="Grinwis M."/>
            <person name="Eshaghurshan C.S."/>
            <person name="Surette M.G."/>
            <person name="Haas B."/>
            <person name="Nusbaum C."/>
            <person name="Birren B."/>
        </authorList>
    </citation>
    <scope>NUCLEOTIDE SEQUENCE [LARGE SCALE GENOMIC DNA]</scope>
    <source>
        <strain evidence="1 2">C735</strain>
    </source>
</reference>
<dbReference type="EMBL" id="GL349569">
    <property type="protein sequence ID" value="EFI48163.1"/>
    <property type="molecule type" value="Genomic_DNA"/>
</dbReference>
<keyword evidence="2" id="KW-1185">Reference proteome</keyword>
<organism evidence="1 2">
    <name type="scientific">Segatella oris C735</name>
    <dbReference type="NCBI Taxonomy" id="563008"/>
    <lineage>
        <taxon>Bacteria</taxon>
        <taxon>Pseudomonadati</taxon>
        <taxon>Bacteroidota</taxon>
        <taxon>Bacteroidia</taxon>
        <taxon>Bacteroidales</taxon>
        <taxon>Prevotellaceae</taxon>
        <taxon>Segatella</taxon>
    </lineage>
</organism>
<proteinExistence type="predicted"/>
<evidence type="ECO:0000313" key="1">
    <source>
        <dbReference type="EMBL" id="EFI48163.1"/>
    </source>
</evidence>
<sequence>MTTKKFQTFTRPFGSSDEAEGKIVLEDFDVESLRKSMNDILRHATNALKEMDTEIPSTTKVSICYEGISDALENFESSFFRHDFSSVE</sequence>
<dbReference type="Proteomes" id="UP000003805">
    <property type="component" value="Unassembled WGS sequence"/>
</dbReference>
<protein>
    <submittedName>
        <fullName evidence="1">Uncharacterized protein</fullName>
    </submittedName>
</protein>
<dbReference type="AlphaFoldDB" id="D7NE16"/>
<accession>D7NE16</accession>
<name>D7NE16_9BACT</name>
<dbReference type="HOGENOM" id="CLU_2466454_0_0_10"/>
<evidence type="ECO:0000313" key="2">
    <source>
        <dbReference type="Proteomes" id="UP000003805"/>
    </source>
</evidence>